<reference evidence="1" key="1">
    <citation type="submission" date="2016-10" db="EMBL/GenBank/DDBJ databases">
        <title>Sequence of Gallionella enrichment culture.</title>
        <authorList>
            <person name="Poehlein A."/>
            <person name="Muehling M."/>
            <person name="Daniel R."/>
        </authorList>
    </citation>
    <scope>NUCLEOTIDE SEQUENCE</scope>
</reference>
<accession>A0A1J5QSM6</accession>
<proteinExistence type="predicted"/>
<dbReference type="PANTHER" id="PTHR36573:SF1">
    <property type="entry name" value="INTERMEMBRANE PHOSPHOLIPID TRANSPORT SYSTEM BINDING PROTEIN MLAC"/>
    <property type="match status" value="1"/>
</dbReference>
<name>A0A1J5QSM6_9ZZZZ</name>
<gene>
    <name evidence="1" type="primary">mlaC_9</name>
    <name evidence="1" type="ORF">GALL_315260</name>
</gene>
<dbReference type="Gene3D" id="3.10.450.50">
    <property type="match status" value="1"/>
</dbReference>
<evidence type="ECO:0000313" key="1">
    <source>
        <dbReference type="EMBL" id="OIQ86638.1"/>
    </source>
</evidence>
<protein>
    <submittedName>
        <fullName evidence="1">Putative phospholipid-binding protein MlaC</fullName>
    </submittedName>
</protein>
<dbReference type="Pfam" id="PF05494">
    <property type="entry name" value="MlaC"/>
    <property type="match status" value="1"/>
</dbReference>
<organism evidence="1">
    <name type="scientific">mine drainage metagenome</name>
    <dbReference type="NCBI Taxonomy" id="410659"/>
    <lineage>
        <taxon>unclassified sequences</taxon>
        <taxon>metagenomes</taxon>
        <taxon>ecological metagenomes</taxon>
    </lineage>
</organism>
<sequence>MRRMANLLAVAAFAFSTGAMAETLAPDVMIKTTASEVLDILKKDKDIQNGDTKKIVMLTEEKILPHFNFERMSQLVLGRNWHKSSKEQQDKFVVEFRNLLVRTYSSALAKYRNQSIDYKPLRAQTGDARVVVKTLIMQSGSQPVKVDYSLEKDGEEWKVVDVTIEDVSIVTSYRSQFEDTVKKDGMDSLIQKLADKNRQGGIAIADKKQI</sequence>
<dbReference type="InterPro" id="IPR008869">
    <property type="entry name" value="MlaC/ttg2D"/>
</dbReference>
<dbReference type="AlphaFoldDB" id="A0A1J5QSM6"/>
<dbReference type="PANTHER" id="PTHR36573">
    <property type="entry name" value="INTERMEMBRANE PHOSPHOLIPID TRANSPORT SYSTEM BINDING PROTEIN MLAC"/>
    <property type="match status" value="1"/>
</dbReference>
<dbReference type="EMBL" id="MLJW01000468">
    <property type="protein sequence ID" value="OIQ86638.1"/>
    <property type="molecule type" value="Genomic_DNA"/>
</dbReference>
<dbReference type="PIRSF" id="PIRSF004649">
    <property type="entry name" value="MlaC"/>
    <property type="match status" value="1"/>
</dbReference>
<dbReference type="Gene3D" id="1.10.10.640">
    <property type="entry name" value="phospholipid-binding protein"/>
    <property type="match status" value="1"/>
</dbReference>
<comment type="caution">
    <text evidence="1">The sequence shown here is derived from an EMBL/GenBank/DDBJ whole genome shotgun (WGS) entry which is preliminary data.</text>
</comment>